<name>E6WY61_NITSE</name>
<reference evidence="1 2" key="1">
    <citation type="journal article" date="2011" name="Stand. Genomic Sci.">
        <title>Complete genome sequence of Nitratifractor salsuginis type strain (E9I37-1).</title>
        <authorList>
            <person name="Anderson I."/>
            <person name="Sikorski J."/>
            <person name="Zeytun A."/>
            <person name="Nolan M."/>
            <person name="Lapidus A."/>
            <person name="Lucas S."/>
            <person name="Hammon N."/>
            <person name="Deshpande S."/>
            <person name="Cheng J.F."/>
            <person name="Tapia R."/>
            <person name="Han C."/>
            <person name="Goodwin L."/>
            <person name="Pitluck S."/>
            <person name="Liolios K."/>
            <person name="Pagani I."/>
            <person name="Ivanova N."/>
            <person name="Huntemann M."/>
            <person name="Mavromatis K."/>
            <person name="Ovchinikova G."/>
            <person name="Pati A."/>
            <person name="Chen A."/>
            <person name="Palaniappan K."/>
            <person name="Land M."/>
            <person name="Hauser L."/>
            <person name="Brambilla E.M."/>
            <person name="Ngatchou-Djao O.D."/>
            <person name="Rohde M."/>
            <person name="Tindall B.J."/>
            <person name="Goker M."/>
            <person name="Detter J.C."/>
            <person name="Woyke T."/>
            <person name="Bristow J."/>
            <person name="Eisen J.A."/>
            <person name="Markowitz V."/>
            <person name="Hugenholtz P."/>
            <person name="Klenk H.P."/>
            <person name="Kyrpides N.C."/>
        </authorList>
    </citation>
    <scope>NUCLEOTIDE SEQUENCE [LARGE SCALE GENOMIC DNA]</scope>
    <source>
        <strain evidence="2">DSM 16511 / JCM 12458 / E9I37-1</strain>
    </source>
</reference>
<keyword evidence="2" id="KW-1185">Reference proteome</keyword>
<dbReference type="HOGENOM" id="CLU_1774672_0_0_7"/>
<dbReference type="OrthoDB" id="5334374at2"/>
<accession>E6WY61</accession>
<evidence type="ECO:0008006" key="3">
    <source>
        <dbReference type="Google" id="ProtNLM"/>
    </source>
</evidence>
<dbReference type="KEGG" id="nsa:Nitsa_0035"/>
<dbReference type="RefSeq" id="WP_013553006.1">
    <property type="nucleotide sequence ID" value="NC_014935.1"/>
</dbReference>
<protein>
    <recommendedName>
        <fullName evidence="3">Host attachment protein</fullName>
    </recommendedName>
</protein>
<gene>
    <name evidence="1" type="ordered locus">Nitsa_0035</name>
</gene>
<dbReference type="eggNOG" id="ENOG50339U1">
    <property type="taxonomic scope" value="Bacteria"/>
</dbReference>
<dbReference type="EMBL" id="CP002452">
    <property type="protein sequence ID" value="ADV45309.1"/>
    <property type="molecule type" value="Genomic_DNA"/>
</dbReference>
<dbReference type="AlphaFoldDB" id="E6WY61"/>
<reference evidence="2" key="2">
    <citation type="submission" date="2011-01" db="EMBL/GenBank/DDBJ databases">
        <title>The complete genome of Nitratifractor salsuginis DSM 16511.</title>
        <authorList>
            <consortium name="US DOE Joint Genome Institute (JGI-PGF)"/>
            <person name="Lucas S."/>
            <person name="Copeland A."/>
            <person name="Lapidus A."/>
            <person name="Bruce D."/>
            <person name="Goodwin L."/>
            <person name="Pitluck S."/>
            <person name="Kyrpides N."/>
            <person name="Mavromatis K."/>
            <person name="Ivanova N."/>
            <person name="Mikhailova N."/>
            <person name="Zeytun A."/>
            <person name="Detter J.C."/>
            <person name="Tapia R."/>
            <person name="Han C."/>
            <person name="Land M."/>
            <person name="Hauser L."/>
            <person name="Markowitz V."/>
            <person name="Cheng J.-F."/>
            <person name="Hugenholtz P."/>
            <person name="Woyke T."/>
            <person name="Wu D."/>
            <person name="Tindall B."/>
            <person name="Schuetze A."/>
            <person name="Brambilla E."/>
            <person name="Klenk H.-P."/>
            <person name="Eisen J.A."/>
        </authorList>
    </citation>
    <scope>NUCLEOTIDE SEQUENCE [LARGE SCALE GENOMIC DNA]</scope>
    <source>
        <strain evidence="2">DSM 16511 / JCM 12458 / E9I37-1</strain>
    </source>
</reference>
<evidence type="ECO:0000313" key="2">
    <source>
        <dbReference type="Proteomes" id="UP000008633"/>
    </source>
</evidence>
<dbReference type="Pfam" id="PF10116">
    <property type="entry name" value="Host_attach"/>
    <property type="match status" value="1"/>
</dbReference>
<proteinExistence type="predicted"/>
<evidence type="ECO:0000313" key="1">
    <source>
        <dbReference type="EMBL" id="ADV45309.1"/>
    </source>
</evidence>
<organism evidence="1 2">
    <name type="scientific">Nitratifractor salsuginis (strain DSM 16511 / JCM 12458 / E9I37-1)</name>
    <dbReference type="NCBI Taxonomy" id="749222"/>
    <lineage>
        <taxon>Bacteria</taxon>
        <taxon>Pseudomonadati</taxon>
        <taxon>Campylobacterota</taxon>
        <taxon>Epsilonproteobacteria</taxon>
        <taxon>Campylobacterales</taxon>
        <taxon>Sulfurovaceae</taxon>
        <taxon>Nitratifractor</taxon>
    </lineage>
</organism>
<dbReference type="Proteomes" id="UP000008633">
    <property type="component" value="Chromosome"/>
</dbReference>
<sequence>MKKEELLESLIVVGDLGEVKVYRVYEETVIDPKDDAHTSHKHNKGTLIEALRTELVRAADFVDAHRKISEEVTDKEGRYKAPHGSGVSGEPHNLQLEIEHRVLKEIADFIMKTIRELEPKRWHLAFPAEHNKELLDRIDPDVKTKLDVNIPEDLTKLKPEKLLERFGA</sequence>
<dbReference type="InterPro" id="IPR019291">
    <property type="entry name" value="Host_attachment_protein"/>
</dbReference>